<accession>A0A8H7VQG0</accession>
<name>A0A8H7VQG0_9FUNG</name>
<evidence type="ECO:0000256" key="1">
    <source>
        <dbReference type="SAM" id="SignalP"/>
    </source>
</evidence>
<dbReference type="EMBL" id="JAEPRB010000006">
    <property type="protein sequence ID" value="KAG2227572.1"/>
    <property type="molecule type" value="Genomic_DNA"/>
</dbReference>
<dbReference type="PANTHER" id="PTHR40050">
    <property type="entry name" value="INNER SPORE COAT PROTEIN H"/>
    <property type="match status" value="1"/>
</dbReference>
<dbReference type="InterPro" id="IPR014867">
    <property type="entry name" value="Spore_coat_CotH_CotH2/3/7"/>
</dbReference>
<keyword evidence="1" id="KW-0732">Signal</keyword>
<organism evidence="2 3">
    <name type="scientific">Circinella minor</name>
    <dbReference type="NCBI Taxonomy" id="1195481"/>
    <lineage>
        <taxon>Eukaryota</taxon>
        <taxon>Fungi</taxon>
        <taxon>Fungi incertae sedis</taxon>
        <taxon>Mucoromycota</taxon>
        <taxon>Mucoromycotina</taxon>
        <taxon>Mucoromycetes</taxon>
        <taxon>Mucorales</taxon>
        <taxon>Lichtheimiaceae</taxon>
        <taxon>Circinella</taxon>
    </lineage>
</organism>
<sequence>YILLLVLVSATFLVTIVFADTTYNVICATGSDNKNVAVVIGNKPYSLKASPSSSILYTGIAPSSQEYYYAVTDSQGSIIEKEAFSRTLQGESASTPNEFYNRTWTTKSVRQLPAIFPPHKTFSSELHPTDEIPTFHIQADQSQIDNMHTNVNKDLTVLGKMTYIRRDDVQAFTEIKIKIGGRNARKYPKLSYNININGKGESIYGCSRFKLRALGTTDPAYIREDLAYKTLVSLGVPTSGASFARVFFNGQPMGLYTMIEHFKPSWLRTVFGNDAQNYNHGSLYQGAKRTPVSDKLKHYSDLDYYPDNAAYEDGQYRIKEEPSGGQNLGYQPLIDLTKFIHDTSTDNLNEWNKHLDTEGFMRFMVHEFFTGLSDNFIINFNNYFLYQDPSQNNKFIYLNADFNRALGNSIYDMNHMLNGDFKSFVLEKKNIIESHASPLLVKLLNSPKFSSQLNELIQDANNKLFNPEVLEPTVDDLVAFIEDDVEWDQTLPKPGKAVTIPRKRKEGEELNARNTDEAYDTWVVAKEGIPFKKAVNGPVEGHPSTIGVKEWIQRKNQAVSQVAL</sequence>
<evidence type="ECO:0000313" key="3">
    <source>
        <dbReference type="Proteomes" id="UP000646827"/>
    </source>
</evidence>
<reference evidence="2 3" key="1">
    <citation type="submission" date="2020-12" db="EMBL/GenBank/DDBJ databases">
        <title>Metabolic potential, ecology and presence of endohyphal bacteria is reflected in genomic diversity of Mucoromycotina.</title>
        <authorList>
            <person name="Muszewska A."/>
            <person name="Okrasinska A."/>
            <person name="Steczkiewicz K."/>
            <person name="Drgas O."/>
            <person name="Orlowska M."/>
            <person name="Perlinska-Lenart U."/>
            <person name="Aleksandrzak-Piekarczyk T."/>
            <person name="Szatraj K."/>
            <person name="Zielenkiewicz U."/>
            <person name="Pilsyk S."/>
            <person name="Malc E."/>
            <person name="Mieczkowski P."/>
            <person name="Kruszewska J.S."/>
            <person name="Biernat P."/>
            <person name="Pawlowska J."/>
        </authorList>
    </citation>
    <scope>NUCLEOTIDE SEQUENCE [LARGE SCALE GENOMIC DNA]</scope>
    <source>
        <strain evidence="2 3">CBS 142.35</strain>
    </source>
</reference>
<gene>
    <name evidence="2" type="ORF">INT45_002257</name>
</gene>
<feature type="chain" id="PRO_5034138081" description="Coth-domain-containing protein" evidence="1">
    <location>
        <begin position="20"/>
        <end position="564"/>
    </location>
</feature>
<dbReference type="AlphaFoldDB" id="A0A8H7VQG0"/>
<dbReference type="OrthoDB" id="10267127at2759"/>
<keyword evidence="3" id="KW-1185">Reference proteome</keyword>
<dbReference type="PANTHER" id="PTHR40050:SF1">
    <property type="entry name" value="INNER SPORE COAT PROTEIN H"/>
    <property type="match status" value="1"/>
</dbReference>
<evidence type="ECO:0008006" key="4">
    <source>
        <dbReference type="Google" id="ProtNLM"/>
    </source>
</evidence>
<dbReference type="Pfam" id="PF08757">
    <property type="entry name" value="CotH"/>
    <property type="match status" value="1"/>
</dbReference>
<proteinExistence type="predicted"/>
<protein>
    <recommendedName>
        <fullName evidence="4">Coth-domain-containing protein</fullName>
    </recommendedName>
</protein>
<comment type="caution">
    <text evidence="2">The sequence shown here is derived from an EMBL/GenBank/DDBJ whole genome shotgun (WGS) entry which is preliminary data.</text>
</comment>
<feature type="non-terminal residue" evidence="2">
    <location>
        <position position="1"/>
    </location>
</feature>
<dbReference type="Proteomes" id="UP000646827">
    <property type="component" value="Unassembled WGS sequence"/>
</dbReference>
<evidence type="ECO:0000313" key="2">
    <source>
        <dbReference type="EMBL" id="KAG2227572.1"/>
    </source>
</evidence>
<feature type="signal peptide" evidence="1">
    <location>
        <begin position="1"/>
        <end position="19"/>
    </location>
</feature>